<evidence type="ECO:0000256" key="1">
    <source>
        <dbReference type="SAM" id="MobiDB-lite"/>
    </source>
</evidence>
<dbReference type="EMBL" id="LQPI01000085">
    <property type="protein sequence ID" value="ORW15567.1"/>
    <property type="molecule type" value="Genomic_DNA"/>
</dbReference>
<dbReference type="RefSeq" id="WP_085139846.1">
    <property type="nucleotide sequence ID" value="NZ_LQPI01000085.1"/>
</dbReference>
<proteinExistence type="predicted"/>
<feature type="compositionally biased region" description="Acidic residues" evidence="1">
    <location>
        <begin position="10"/>
        <end position="21"/>
    </location>
</feature>
<dbReference type="Pfam" id="PF13531">
    <property type="entry name" value="SBP_bac_11"/>
    <property type="match status" value="1"/>
</dbReference>
<accession>A0A1X1YWU4</accession>
<dbReference type="Gene3D" id="3.40.50.410">
    <property type="entry name" value="von Willebrand factor, type A domain"/>
    <property type="match status" value="1"/>
</dbReference>
<feature type="domain" description="VWFA" evidence="3">
    <location>
        <begin position="523"/>
        <end position="710"/>
    </location>
</feature>
<reference evidence="4 5" key="1">
    <citation type="submission" date="2016-01" db="EMBL/GenBank/DDBJ databases">
        <title>The new phylogeny of the genus Mycobacterium.</title>
        <authorList>
            <person name="Tarcisio F."/>
            <person name="Conor M."/>
            <person name="Antonella G."/>
            <person name="Elisabetta G."/>
            <person name="Giulia F.S."/>
            <person name="Sara T."/>
            <person name="Anna F."/>
            <person name="Clotilde B."/>
            <person name="Roberto B."/>
            <person name="Veronica D.S."/>
            <person name="Fabio R."/>
            <person name="Monica P."/>
            <person name="Olivier J."/>
            <person name="Enrico T."/>
            <person name="Nicola S."/>
        </authorList>
    </citation>
    <scope>NUCLEOTIDE SEQUENCE [LARGE SCALE GENOMIC DNA]</scope>
    <source>
        <strain evidence="4 5">DSM 44164</strain>
    </source>
</reference>
<evidence type="ECO:0000256" key="2">
    <source>
        <dbReference type="SAM" id="Phobius"/>
    </source>
</evidence>
<dbReference type="AlphaFoldDB" id="A0A1X1YWU4"/>
<dbReference type="Proteomes" id="UP000193108">
    <property type="component" value="Unassembled WGS sequence"/>
</dbReference>
<evidence type="ECO:0000259" key="3">
    <source>
        <dbReference type="PROSITE" id="PS50234"/>
    </source>
</evidence>
<feature type="compositionally biased region" description="Acidic residues" evidence="1">
    <location>
        <begin position="51"/>
        <end position="62"/>
    </location>
</feature>
<organism evidence="4 5">
    <name type="scientific">Mycolicibacter nonchromogenicus</name>
    <name type="common">Mycobacterium nonchromogenicum</name>
    <dbReference type="NCBI Taxonomy" id="1782"/>
    <lineage>
        <taxon>Bacteria</taxon>
        <taxon>Bacillati</taxon>
        <taxon>Actinomycetota</taxon>
        <taxon>Actinomycetes</taxon>
        <taxon>Mycobacteriales</taxon>
        <taxon>Mycobacteriaceae</taxon>
        <taxon>Mycolicibacter</taxon>
    </lineage>
</organism>
<keyword evidence="5" id="KW-1185">Reference proteome</keyword>
<evidence type="ECO:0000313" key="4">
    <source>
        <dbReference type="EMBL" id="ORW15567.1"/>
    </source>
</evidence>
<keyword evidence="2" id="KW-0812">Transmembrane</keyword>
<keyword evidence="2" id="KW-0472">Membrane</keyword>
<feature type="compositionally biased region" description="Basic and acidic residues" evidence="1">
    <location>
        <begin position="125"/>
        <end position="136"/>
    </location>
</feature>
<keyword evidence="2" id="KW-1133">Transmembrane helix</keyword>
<gene>
    <name evidence="4" type="ORF">AWC18_19700</name>
</gene>
<feature type="compositionally biased region" description="Basic and acidic residues" evidence="1">
    <location>
        <begin position="72"/>
        <end position="82"/>
    </location>
</feature>
<protein>
    <recommendedName>
        <fullName evidence="3">VWFA domain-containing protein</fullName>
    </recommendedName>
</protein>
<sequence>MGRHSFPGPDDSDDVGADQPDDSTFSDGPELFGYGDPDDDDYVDDYHDAFYDEAFDDEEFSDDGLSGGAGSRYDDARYERTGSETVDPAQYMRRSGEPDPQSRYRTGPFGAIGGGAAESSASESDEARGGHRDLERWRRHRNDSSPRGVSVGVVTALVTVIVVVGAVILWRFFGNSLSHRSAVAAGHCPEGDLTVAVVADPSIADHVQGFADRFNKTAKPIGDRCVSVQVKPVDSDAVVSGFIGDWPAQLGQRPALWIPGSSVSTARLQESAGSETVSDSRSLVSTPVLLAIRPELKTALQNQSWASLPDLQADPDGLGQLGLPGWGSLRLALPIGGNGDAAFLAGEAVAAGVAPKDAPVLDGVAGVQRLVGGQPELADASLAEAMNVLLRQGDLAAAPVHAVVTTEQQLFTRGQSLSDPATELSSWRPPGPAAVADYPTVLLAGSWLSQEQVSAASEFARFARKPDQLAELAKAGFRVEGVAPPSSEVTGFPPVSDTLSVGDNATRAALANALTTLPGAAAVTTVMLDQSMVTDEGGKSRLAHVIAALDQRIKALPPDSSVGLWTFDGTEGRNVVTGGSLDEPLNGGTRAEALTSELNELSSTPGGAVSFTTLRLVYNQALANYRPGQANSVLVITAGPHTDRTLDGAGLQDFIRANIDPQRPVAVNVIDFGDDADQATWQSVAQLSGGTYQNLRGADSPELAGALNSLLS</sequence>
<dbReference type="InterPro" id="IPR002035">
    <property type="entry name" value="VWF_A"/>
</dbReference>
<dbReference type="PROSITE" id="PS50234">
    <property type="entry name" value="VWFA"/>
    <property type="match status" value="1"/>
</dbReference>
<feature type="region of interest" description="Disordered" evidence="1">
    <location>
        <begin position="1"/>
        <end position="148"/>
    </location>
</feature>
<name>A0A1X1YWU4_MYCNO</name>
<dbReference type="STRING" id="1782.AWC18_19700"/>
<comment type="caution">
    <text evidence="4">The sequence shown here is derived from an EMBL/GenBank/DDBJ whole genome shotgun (WGS) entry which is preliminary data.</text>
</comment>
<dbReference type="SMART" id="SM00327">
    <property type="entry name" value="VWA"/>
    <property type="match status" value="1"/>
</dbReference>
<dbReference type="SUPFAM" id="SSF53300">
    <property type="entry name" value="vWA-like"/>
    <property type="match status" value="1"/>
</dbReference>
<evidence type="ECO:0000313" key="5">
    <source>
        <dbReference type="Proteomes" id="UP000193108"/>
    </source>
</evidence>
<dbReference type="InterPro" id="IPR036465">
    <property type="entry name" value="vWFA_dom_sf"/>
</dbReference>
<feature type="transmembrane region" description="Helical" evidence="2">
    <location>
        <begin position="148"/>
        <end position="173"/>
    </location>
</feature>